<sequence>MAVEVGDAAPDFELKDQHGTPVKLSDFRGKKKVVLVFYPLAFSGVCTGELCTIRDELPTLGEEDDVQVLAVSVDSVWALRTWADQEKYQFPLLSDFWPHGGVAQSYGVFDDAKGIAVRGTFIIDTEGVVRWKVVHSPAEARDFGAYREALAEIYFPGPGPPATWAGPVPAPLEV</sequence>
<comment type="caution">
    <text evidence="5">The sequence shown here is derived from an EMBL/GenBank/DDBJ whole genome shotgun (WGS) entry which is preliminary data.</text>
</comment>
<dbReference type="RefSeq" id="WP_344539397.1">
    <property type="nucleotide sequence ID" value="NZ_BAAATD010000002.1"/>
</dbReference>
<evidence type="ECO:0000313" key="5">
    <source>
        <dbReference type="EMBL" id="GAA2585003.1"/>
    </source>
</evidence>
<accession>A0ABN3PHQ6</accession>
<dbReference type="PROSITE" id="PS51352">
    <property type="entry name" value="THIOREDOXIN_2"/>
    <property type="match status" value="1"/>
</dbReference>
<reference evidence="5 6" key="1">
    <citation type="journal article" date="2019" name="Int. J. Syst. Evol. Microbiol.">
        <title>The Global Catalogue of Microorganisms (GCM) 10K type strain sequencing project: providing services to taxonomists for standard genome sequencing and annotation.</title>
        <authorList>
            <consortium name="The Broad Institute Genomics Platform"/>
            <consortium name="The Broad Institute Genome Sequencing Center for Infectious Disease"/>
            <person name="Wu L."/>
            <person name="Ma J."/>
        </authorList>
    </citation>
    <scope>NUCLEOTIDE SEQUENCE [LARGE SCALE GENOMIC DNA]</scope>
    <source>
        <strain evidence="5 6">JCM 6833</strain>
    </source>
</reference>
<evidence type="ECO:0000259" key="4">
    <source>
        <dbReference type="PROSITE" id="PS51352"/>
    </source>
</evidence>
<name>A0ABN3PHQ6_9ACTN</name>
<dbReference type="PANTHER" id="PTHR43110">
    <property type="entry name" value="THIOL PEROXIDASE"/>
    <property type="match status" value="1"/>
</dbReference>
<keyword evidence="2" id="KW-0049">Antioxidant</keyword>
<protein>
    <submittedName>
        <fullName evidence="5">Peroxiredoxin</fullName>
    </submittedName>
</protein>
<dbReference type="PANTHER" id="PTHR43110:SF1">
    <property type="entry name" value="THIOL PEROXIDASE"/>
    <property type="match status" value="1"/>
</dbReference>
<keyword evidence="6" id="KW-1185">Reference proteome</keyword>
<feature type="domain" description="Thioredoxin" evidence="4">
    <location>
        <begin position="3"/>
        <end position="155"/>
    </location>
</feature>
<keyword evidence="3" id="KW-0676">Redox-active center</keyword>
<evidence type="ECO:0000256" key="3">
    <source>
        <dbReference type="ARBA" id="ARBA00023284"/>
    </source>
</evidence>
<dbReference type="InterPro" id="IPR036249">
    <property type="entry name" value="Thioredoxin-like_sf"/>
</dbReference>
<keyword evidence="1" id="KW-0575">Peroxidase</keyword>
<organism evidence="5 6">
    <name type="scientific">Actinomadura fulvescens</name>
    <dbReference type="NCBI Taxonomy" id="46160"/>
    <lineage>
        <taxon>Bacteria</taxon>
        <taxon>Bacillati</taxon>
        <taxon>Actinomycetota</taxon>
        <taxon>Actinomycetes</taxon>
        <taxon>Streptosporangiales</taxon>
        <taxon>Thermomonosporaceae</taxon>
        <taxon>Actinomadura</taxon>
    </lineage>
</organism>
<dbReference type="InterPro" id="IPR013766">
    <property type="entry name" value="Thioredoxin_domain"/>
</dbReference>
<evidence type="ECO:0000256" key="1">
    <source>
        <dbReference type="ARBA" id="ARBA00022559"/>
    </source>
</evidence>
<dbReference type="SUPFAM" id="SSF52833">
    <property type="entry name" value="Thioredoxin-like"/>
    <property type="match status" value="1"/>
</dbReference>
<keyword evidence="1" id="KW-0560">Oxidoreductase</keyword>
<dbReference type="CDD" id="cd03018">
    <property type="entry name" value="PRX_AhpE_like"/>
    <property type="match status" value="1"/>
</dbReference>
<dbReference type="Proteomes" id="UP001501509">
    <property type="component" value="Unassembled WGS sequence"/>
</dbReference>
<dbReference type="Pfam" id="PF00578">
    <property type="entry name" value="AhpC-TSA"/>
    <property type="match status" value="1"/>
</dbReference>
<dbReference type="Gene3D" id="3.40.30.10">
    <property type="entry name" value="Glutaredoxin"/>
    <property type="match status" value="1"/>
</dbReference>
<dbReference type="EMBL" id="BAAATD010000002">
    <property type="protein sequence ID" value="GAA2585003.1"/>
    <property type="molecule type" value="Genomic_DNA"/>
</dbReference>
<evidence type="ECO:0000256" key="2">
    <source>
        <dbReference type="ARBA" id="ARBA00022862"/>
    </source>
</evidence>
<evidence type="ECO:0000313" key="6">
    <source>
        <dbReference type="Proteomes" id="UP001501509"/>
    </source>
</evidence>
<proteinExistence type="predicted"/>
<gene>
    <name evidence="5" type="ORF">GCM10010411_17160</name>
</gene>
<dbReference type="InterPro" id="IPR000866">
    <property type="entry name" value="AhpC/TSA"/>
</dbReference>
<dbReference type="InterPro" id="IPR050455">
    <property type="entry name" value="Tpx_Peroxidase_subfamily"/>
</dbReference>